<organism evidence="1 2">
    <name type="scientific">Parabacteroides distasonis</name>
    <dbReference type="NCBI Taxonomy" id="823"/>
    <lineage>
        <taxon>Bacteria</taxon>
        <taxon>Pseudomonadati</taxon>
        <taxon>Bacteroidota</taxon>
        <taxon>Bacteroidia</taxon>
        <taxon>Bacteroidales</taxon>
        <taxon>Tannerellaceae</taxon>
        <taxon>Parabacteroides</taxon>
    </lineage>
</organism>
<sequence length="639" mass="72191">FNYAPNQFPLRFSDGTFSEYRLYNGGTGNPYNMLNESGYTDGWYANLQSKLTLTQKLDFITEGLNIKLSGSFDADYNSKTKRTKTPTSYMMQLNDAGEKEYIQINEGAPNLTDHSEASKGGEKRVYLEASLNYKRIFNNVHDVSGLLLYMQKERQTQGSGLPYKKQSIVARGSYGYDNRYMLEGSFGLTGSENFAEGHRYGIFPAVGIAWYASNEKFMKGTEDIINKLKIRASYGITGNDNVGGTRFPYRGSLKTDAGGYNFGFNVGANGGGTNDQGKGIIENLFAAPFLSWEIEEKKNIGFDLGLLRGRIDMSVDFFKNDRRDILMQRKTVSAVTGFRQSPWQNFGKVTNKGLDGNIVVKQSINNVNLSFRGNFTYAKNKIMEYDEVSPRYEYQRYTGQSLKTPLLYIADGLYTADDFIITENPENGSKSYSLKEGLPVPSAAVSPGDIKYLDLNGDGKIDSYDQTYNHKFYAENPELVYGFGLNAEYKGFYAGIFFQGVAKASMNLNGSRDFVPFSFGQLGSLRREGFDHWSSRNPENQDVLFPRLHTEEFSHNKLNSTWWYRDASFLRLKNIELGYTFNKEMLRKMAIQNARIYVQGNNIAVWDHIGMWDPELGSAGSGIKYPINMTWTLGVEFGF</sequence>
<dbReference type="NCBIfam" id="TIGR04056">
    <property type="entry name" value="OMP_RagA_SusC"/>
    <property type="match status" value="1"/>
</dbReference>
<dbReference type="AlphaFoldDB" id="A0A7K0I665"/>
<accession>A0A7K0I665</accession>
<name>A0A7K0I665_PARDI</name>
<dbReference type="SUPFAM" id="SSF56935">
    <property type="entry name" value="Porins"/>
    <property type="match status" value="1"/>
</dbReference>
<dbReference type="InterPro" id="IPR023996">
    <property type="entry name" value="TonB-dep_OMP_SusC/RagA"/>
</dbReference>
<dbReference type="RefSeq" id="WP_154398689.1">
    <property type="nucleotide sequence ID" value="NZ_WKNE01000094.1"/>
</dbReference>
<proteinExistence type="predicted"/>
<reference evidence="1 2" key="1">
    <citation type="journal article" date="2019" name="Nat. Med.">
        <title>A library of human gut bacterial isolates paired with longitudinal multiomics data enables mechanistic microbiome research.</title>
        <authorList>
            <person name="Poyet M."/>
            <person name="Groussin M."/>
            <person name="Gibbons S.M."/>
            <person name="Avila-Pacheco J."/>
            <person name="Jiang X."/>
            <person name="Kearney S.M."/>
            <person name="Perrotta A.R."/>
            <person name="Berdy B."/>
            <person name="Zhao S."/>
            <person name="Lieberman T.D."/>
            <person name="Swanson P.K."/>
            <person name="Smith M."/>
            <person name="Roesemann S."/>
            <person name="Alexander J.E."/>
            <person name="Rich S.A."/>
            <person name="Livny J."/>
            <person name="Vlamakis H."/>
            <person name="Clish C."/>
            <person name="Bullock K."/>
            <person name="Deik A."/>
            <person name="Scott J."/>
            <person name="Pierce K.A."/>
            <person name="Xavier R.J."/>
            <person name="Alm E.J."/>
        </authorList>
    </citation>
    <scope>NUCLEOTIDE SEQUENCE [LARGE SCALE GENOMIC DNA]</scope>
    <source>
        <strain evidence="1 2">BIOML-A2</strain>
    </source>
</reference>
<comment type="caution">
    <text evidence="1">The sequence shown here is derived from an EMBL/GenBank/DDBJ whole genome shotgun (WGS) entry which is preliminary data.</text>
</comment>
<protein>
    <submittedName>
        <fullName evidence="1">SusC/RagA family TonB-linked outer membrane protein</fullName>
    </submittedName>
</protein>
<dbReference type="EMBL" id="WKNE01000094">
    <property type="protein sequence ID" value="MRZ57547.1"/>
    <property type="molecule type" value="Genomic_DNA"/>
</dbReference>
<dbReference type="Proteomes" id="UP000432516">
    <property type="component" value="Unassembled WGS sequence"/>
</dbReference>
<evidence type="ECO:0000313" key="2">
    <source>
        <dbReference type="Proteomes" id="UP000432516"/>
    </source>
</evidence>
<gene>
    <name evidence="1" type="ORF">GKD68_23005</name>
</gene>
<evidence type="ECO:0000313" key="1">
    <source>
        <dbReference type="EMBL" id="MRZ57547.1"/>
    </source>
</evidence>
<feature type="non-terminal residue" evidence="1">
    <location>
        <position position="1"/>
    </location>
</feature>